<evidence type="ECO:0000256" key="5">
    <source>
        <dbReference type="ARBA" id="ARBA00023212"/>
    </source>
</evidence>
<dbReference type="EMBL" id="CADEAL010002890">
    <property type="protein sequence ID" value="CAB1442623.1"/>
    <property type="molecule type" value="Genomic_DNA"/>
</dbReference>
<evidence type="ECO:0000256" key="6">
    <source>
        <dbReference type="SAM" id="MobiDB-lite"/>
    </source>
</evidence>
<dbReference type="InterPro" id="IPR026165">
    <property type="entry name" value="CKAP2_fam"/>
</dbReference>
<evidence type="ECO:0000256" key="3">
    <source>
        <dbReference type="ARBA" id="ARBA00022490"/>
    </source>
</evidence>
<comment type="similarity">
    <text evidence="2">Belongs to the CKAP2 family.</text>
</comment>
<evidence type="ECO:0000256" key="1">
    <source>
        <dbReference type="ARBA" id="ARBA00004245"/>
    </source>
</evidence>
<feature type="compositionally biased region" description="Basic and acidic residues" evidence="6">
    <location>
        <begin position="460"/>
        <end position="472"/>
    </location>
</feature>
<proteinExistence type="inferred from homology"/>
<gene>
    <name evidence="8" type="ORF">PLEPLA_LOCUS30301</name>
</gene>
<comment type="subcellular location">
    <subcellularLocation>
        <location evidence="1">Cytoplasm</location>
        <location evidence="1">Cytoskeleton</location>
    </subcellularLocation>
</comment>
<feature type="compositionally biased region" description="Basic and acidic residues" evidence="6">
    <location>
        <begin position="78"/>
        <end position="87"/>
    </location>
</feature>
<dbReference type="PANTHER" id="PTHR16076">
    <property type="entry name" value="CYTOSKELETON ASSOCIATED PROTEIN 2-RELATED"/>
    <property type="match status" value="1"/>
</dbReference>
<feature type="compositionally biased region" description="Acidic residues" evidence="6">
    <location>
        <begin position="473"/>
        <end position="486"/>
    </location>
</feature>
<evidence type="ECO:0000259" key="7">
    <source>
        <dbReference type="Pfam" id="PF15297"/>
    </source>
</evidence>
<keyword evidence="4" id="KW-0597">Phosphoprotein</keyword>
<sequence>MLHIFKTTLKRPHNVSFHKRASSPSCPTNNCSRKRSRMDTVAVSSRNCGNKGNKENTQPAHGSKSLIQKKPVAPFHVKSNEKEETSAKHGPLKPKPKLMDRRSTYGDALKKTKTAQKDGKPAAASDVARRQTLSRAFLTEQAVKHQKIVAEVPKRPAAALSSRSALGMYKGKMVESKIGSIWKSTASLDSADLKPVASKTERHSVQNMKKVRSQSVSDLPKPGTKKPAPTVSKSAFNRPAQVSRPAVTSRPPTGFYSARPSTRTVPATKSRNPAMTATKGSGSLSSKPKIPVKDKVNKPSAASTLSQFRLTAETAEEKRAKLAEWLASKGKTSKRPAMTTAAPPKTNAFKPGTNLKSQSRAEPRPVAHKPDTQEAALPPRNQTPRILNTTLELLESSDEDLSVDPQESVDDIVVNLCDVLEAMATPSRCSESEYSQVTEECHDVTEDVKMKDECDEEEVKNEAEERDEQKIETDEEELERDDDDVVETTPPMGDASVVKYSVKTTPYLQSVKRTIEGDVSSSRRKSNIKDLKFLTPVRRSTRINRQCSRLPTMLADHDPCVSSLAELVKLDDDPNAYIYRRNPALLDDLPDQPRL</sequence>
<name>A0A9N7YSB5_PLEPL</name>
<dbReference type="GO" id="GO:0015630">
    <property type="term" value="C:microtubule cytoskeleton"/>
    <property type="evidence" value="ECO:0007669"/>
    <property type="project" value="TreeGrafter"/>
</dbReference>
<feature type="compositionally biased region" description="Polar residues" evidence="6">
    <location>
        <begin position="22"/>
        <end position="31"/>
    </location>
</feature>
<comment type="caution">
    <text evidence="8">The sequence shown here is derived from an EMBL/GenBank/DDBJ whole genome shotgun (WGS) entry which is preliminary data.</text>
</comment>
<keyword evidence="5" id="KW-0206">Cytoskeleton</keyword>
<evidence type="ECO:0000313" key="8">
    <source>
        <dbReference type="EMBL" id="CAB1442623.1"/>
    </source>
</evidence>
<reference evidence="8" key="1">
    <citation type="submission" date="2020-03" db="EMBL/GenBank/DDBJ databases">
        <authorList>
            <person name="Weist P."/>
        </authorList>
    </citation>
    <scope>NUCLEOTIDE SEQUENCE</scope>
</reference>
<feature type="region of interest" description="Disordered" evidence="6">
    <location>
        <begin position="329"/>
        <end position="383"/>
    </location>
</feature>
<feature type="compositionally biased region" description="Basic and acidic residues" evidence="6">
    <location>
        <begin position="359"/>
        <end position="372"/>
    </location>
</feature>
<feature type="region of interest" description="Disordered" evidence="6">
    <location>
        <begin position="452"/>
        <end position="492"/>
    </location>
</feature>
<evidence type="ECO:0000313" key="9">
    <source>
        <dbReference type="Proteomes" id="UP001153269"/>
    </source>
</evidence>
<feature type="compositionally biased region" description="Polar residues" evidence="6">
    <location>
        <begin position="259"/>
        <end position="286"/>
    </location>
</feature>
<evidence type="ECO:0000256" key="4">
    <source>
        <dbReference type="ARBA" id="ARBA00022553"/>
    </source>
</evidence>
<accession>A0A9N7YSB5</accession>
<feature type="compositionally biased region" description="Polar residues" evidence="6">
    <location>
        <begin position="42"/>
        <end position="60"/>
    </location>
</feature>
<feature type="domain" description="Cytoskeleton-associated protein 2 C-terminal" evidence="7">
    <location>
        <begin position="416"/>
        <end position="585"/>
    </location>
</feature>
<protein>
    <recommendedName>
        <fullName evidence="7">Cytoskeleton-associated protein 2 C-terminal domain-containing protein</fullName>
    </recommendedName>
</protein>
<keyword evidence="3" id="KW-0963">Cytoplasm</keyword>
<dbReference type="PANTHER" id="PTHR16076:SF8">
    <property type="entry name" value="CYTOSKELETON-ASSOCIATED PROTEIN 2"/>
    <property type="match status" value="1"/>
</dbReference>
<evidence type="ECO:0000256" key="2">
    <source>
        <dbReference type="ARBA" id="ARBA00009468"/>
    </source>
</evidence>
<dbReference type="GO" id="GO:0007026">
    <property type="term" value="P:negative regulation of microtubule depolymerization"/>
    <property type="evidence" value="ECO:0007669"/>
    <property type="project" value="TreeGrafter"/>
</dbReference>
<dbReference type="AlphaFoldDB" id="A0A9N7YSB5"/>
<dbReference type="Pfam" id="PF15297">
    <property type="entry name" value="CKAP2_C"/>
    <property type="match status" value="1"/>
</dbReference>
<feature type="region of interest" description="Disordered" evidence="6">
    <location>
        <begin position="15"/>
        <end position="100"/>
    </location>
</feature>
<dbReference type="Proteomes" id="UP001153269">
    <property type="component" value="Unassembled WGS sequence"/>
</dbReference>
<feature type="region of interest" description="Disordered" evidence="6">
    <location>
        <begin position="192"/>
        <end position="303"/>
    </location>
</feature>
<keyword evidence="9" id="KW-1185">Reference proteome</keyword>
<organism evidence="8 9">
    <name type="scientific">Pleuronectes platessa</name>
    <name type="common">European plaice</name>
    <dbReference type="NCBI Taxonomy" id="8262"/>
    <lineage>
        <taxon>Eukaryota</taxon>
        <taxon>Metazoa</taxon>
        <taxon>Chordata</taxon>
        <taxon>Craniata</taxon>
        <taxon>Vertebrata</taxon>
        <taxon>Euteleostomi</taxon>
        <taxon>Actinopterygii</taxon>
        <taxon>Neopterygii</taxon>
        <taxon>Teleostei</taxon>
        <taxon>Neoteleostei</taxon>
        <taxon>Acanthomorphata</taxon>
        <taxon>Carangaria</taxon>
        <taxon>Pleuronectiformes</taxon>
        <taxon>Pleuronectoidei</taxon>
        <taxon>Pleuronectidae</taxon>
        <taxon>Pleuronectes</taxon>
    </lineage>
</organism>
<dbReference type="InterPro" id="IPR029197">
    <property type="entry name" value="CKAP2_C"/>
</dbReference>